<feature type="region of interest" description="Disordered" evidence="1">
    <location>
        <begin position="21"/>
        <end position="77"/>
    </location>
</feature>
<evidence type="ECO:0000256" key="1">
    <source>
        <dbReference type="SAM" id="MobiDB-lite"/>
    </source>
</evidence>
<organism evidence="2 3">
    <name type="scientific">Acrasis kona</name>
    <dbReference type="NCBI Taxonomy" id="1008807"/>
    <lineage>
        <taxon>Eukaryota</taxon>
        <taxon>Discoba</taxon>
        <taxon>Heterolobosea</taxon>
        <taxon>Tetramitia</taxon>
        <taxon>Eutetramitia</taxon>
        <taxon>Acrasidae</taxon>
        <taxon>Acrasis</taxon>
    </lineage>
</organism>
<dbReference type="EMBL" id="JAOPGA020000966">
    <property type="protein sequence ID" value="KAL0483549.1"/>
    <property type="molecule type" value="Genomic_DNA"/>
</dbReference>
<proteinExistence type="predicted"/>
<feature type="region of interest" description="Disordered" evidence="1">
    <location>
        <begin position="302"/>
        <end position="326"/>
    </location>
</feature>
<sequence length="383" mass="43693">MSKKANPQDFLSMIKDFETKAKNVSSPKTISNEDEDSDEDRDFQDPKLNLANDKKSKNQSSKKTTEENTTNTTAKLFDSDMDLKTIDMLTKKLAQELGSDNLFDSDDDDDFDDDDDEEFQKQLLKEFQSLNASNKSGAPTKSRLKQLYLQLLQSGPSLMQDKQNADQFLSKLNAGEMTAVIDILQKEPDEAIAFFNNDPQVIEAIKNTPSLSLTRNSQTSSLWNDLKDEDTAEESQNQDQSKAREGASEAVKITLKTFEDNIIHYARNPSQLMQLAGTLSEADQRTFLDILFKEYTPDKMNQKLKERQQESEQQDNKPTTTAPPVDSNLVAHVFREVLTHFKAYKKYPDKFKPLTDRLNEAERQAFDALVKAFWDVKVEQLKI</sequence>
<name>A0AAW2Z2B1_9EUKA</name>
<evidence type="ECO:0000313" key="2">
    <source>
        <dbReference type="EMBL" id="KAL0483549.1"/>
    </source>
</evidence>
<feature type="region of interest" description="Disordered" evidence="1">
    <location>
        <begin position="229"/>
        <end position="248"/>
    </location>
</feature>
<keyword evidence="3" id="KW-1185">Reference proteome</keyword>
<reference evidence="2 3" key="1">
    <citation type="submission" date="2024-03" db="EMBL/GenBank/DDBJ databases">
        <title>The Acrasis kona genome and developmental transcriptomes reveal deep origins of eukaryotic multicellular pathways.</title>
        <authorList>
            <person name="Sheikh S."/>
            <person name="Fu C.-J."/>
            <person name="Brown M.W."/>
            <person name="Baldauf S.L."/>
        </authorList>
    </citation>
    <scope>NUCLEOTIDE SEQUENCE [LARGE SCALE GENOMIC DNA]</scope>
    <source>
        <strain evidence="2 3">ATCC MYA-3509</strain>
    </source>
</reference>
<protein>
    <submittedName>
        <fullName evidence="2">Uncharacterized protein</fullName>
    </submittedName>
</protein>
<comment type="caution">
    <text evidence="2">The sequence shown here is derived from an EMBL/GenBank/DDBJ whole genome shotgun (WGS) entry which is preliminary data.</text>
</comment>
<feature type="compositionally biased region" description="Low complexity" evidence="1">
    <location>
        <begin position="58"/>
        <end position="73"/>
    </location>
</feature>
<dbReference type="AlphaFoldDB" id="A0AAW2Z2B1"/>
<dbReference type="Proteomes" id="UP001431209">
    <property type="component" value="Unassembled WGS sequence"/>
</dbReference>
<feature type="compositionally biased region" description="Acidic residues" evidence="1">
    <location>
        <begin position="32"/>
        <end position="42"/>
    </location>
</feature>
<accession>A0AAW2Z2B1</accession>
<gene>
    <name evidence="2" type="ORF">AKO1_014498</name>
</gene>
<evidence type="ECO:0000313" key="3">
    <source>
        <dbReference type="Proteomes" id="UP001431209"/>
    </source>
</evidence>